<reference evidence="3 4" key="1">
    <citation type="submission" date="2019-02" db="EMBL/GenBank/DDBJ databases">
        <title>Sequencing the genomes of 1000 actinobacteria strains.</title>
        <authorList>
            <person name="Klenk H.-P."/>
        </authorList>
    </citation>
    <scope>NUCLEOTIDE SEQUENCE [LARGE SCALE GENOMIC DNA]</scope>
    <source>
        <strain evidence="3 4">DSM 45162</strain>
    </source>
</reference>
<evidence type="ECO:0000259" key="2">
    <source>
        <dbReference type="PROSITE" id="PS51178"/>
    </source>
</evidence>
<dbReference type="PROSITE" id="PS51257">
    <property type="entry name" value="PROKAR_LIPOPROTEIN"/>
    <property type="match status" value="1"/>
</dbReference>
<protein>
    <submittedName>
        <fullName evidence="3">PASTA domain-containing protein</fullName>
    </submittedName>
</protein>
<dbReference type="Pfam" id="PF03793">
    <property type="entry name" value="PASTA"/>
    <property type="match status" value="1"/>
</dbReference>
<evidence type="ECO:0000313" key="4">
    <source>
        <dbReference type="Proteomes" id="UP000292564"/>
    </source>
</evidence>
<comment type="caution">
    <text evidence="3">The sequence shown here is derived from an EMBL/GenBank/DDBJ whole genome shotgun (WGS) entry which is preliminary data.</text>
</comment>
<evidence type="ECO:0000256" key="1">
    <source>
        <dbReference type="SAM" id="SignalP"/>
    </source>
</evidence>
<dbReference type="InterPro" id="IPR005543">
    <property type="entry name" value="PASTA_dom"/>
</dbReference>
<dbReference type="AlphaFoldDB" id="A0A4V2G7M8"/>
<dbReference type="EMBL" id="SHKY01000001">
    <property type="protein sequence ID" value="RZU53216.1"/>
    <property type="molecule type" value="Genomic_DNA"/>
</dbReference>
<dbReference type="Gene3D" id="3.30.10.20">
    <property type="match status" value="1"/>
</dbReference>
<feature type="domain" description="PASTA" evidence="2">
    <location>
        <begin position="39"/>
        <end position="110"/>
    </location>
</feature>
<feature type="chain" id="PRO_5020798581" evidence="1">
    <location>
        <begin position="24"/>
        <end position="117"/>
    </location>
</feature>
<organism evidence="3 4">
    <name type="scientific">Krasilnikovia cinnamomea</name>
    <dbReference type="NCBI Taxonomy" id="349313"/>
    <lineage>
        <taxon>Bacteria</taxon>
        <taxon>Bacillati</taxon>
        <taxon>Actinomycetota</taxon>
        <taxon>Actinomycetes</taxon>
        <taxon>Micromonosporales</taxon>
        <taxon>Micromonosporaceae</taxon>
        <taxon>Krasilnikovia</taxon>
    </lineage>
</organism>
<keyword evidence="4" id="KW-1185">Reference proteome</keyword>
<dbReference type="Proteomes" id="UP000292564">
    <property type="component" value="Unassembled WGS sequence"/>
</dbReference>
<sequence length="117" mass="12478">MVRVARTFTVLLLLLVMTTTSCGRTDRPGTPISPAPTTSSAILTMPDVVGENAAVAVDELQTLGFKSIDLGTVDGRWMVILPQNWRVQTQSAKAGTRLASESKIVLGCARIGGTHWP</sequence>
<feature type="signal peptide" evidence="1">
    <location>
        <begin position="1"/>
        <end position="23"/>
    </location>
</feature>
<proteinExistence type="predicted"/>
<dbReference type="PROSITE" id="PS51178">
    <property type="entry name" value="PASTA"/>
    <property type="match status" value="1"/>
</dbReference>
<accession>A0A4V2G7M8</accession>
<gene>
    <name evidence="3" type="ORF">EV385_5114</name>
</gene>
<name>A0A4V2G7M8_9ACTN</name>
<evidence type="ECO:0000313" key="3">
    <source>
        <dbReference type="EMBL" id="RZU53216.1"/>
    </source>
</evidence>
<keyword evidence="1" id="KW-0732">Signal</keyword>
<dbReference type="SUPFAM" id="SSF54184">
    <property type="entry name" value="Penicillin-binding protein 2x (pbp-2x), c-terminal domain"/>
    <property type="match status" value="1"/>
</dbReference>